<comment type="caution">
    <text evidence="1">The sequence shown here is derived from an EMBL/GenBank/DDBJ whole genome shotgun (WGS) entry which is preliminary data.</text>
</comment>
<proteinExistence type="predicted"/>
<evidence type="ECO:0000313" key="2">
    <source>
        <dbReference type="Proteomes" id="UP000490939"/>
    </source>
</evidence>
<dbReference type="EMBL" id="WNWR01000917">
    <property type="protein sequence ID" value="KAE9967327.1"/>
    <property type="molecule type" value="Genomic_DNA"/>
</dbReference>
<name>A0A8H3UD33_VENIN</name>
<dbReference type="AlphaFoldDB" id="A0A8H3UD33"/>
<gene>
    <name evidence="1" type="ORF">EG327_011523</name>
</gene>
<evidence type="ECO:0000313" key="1">
    <source>
        <dbReference type="EMBL" id="KAE9967327.1"/>
    </source>
</evidence>
<keyword evidence="2" id="KW-1185">Reference proteome</keyword>
<accession>A0A8H3UD33</accession>
<protein>
    <submittedName>
        <fullName evidence="1">Uncharacterized protein</fullName>
    </submittedName>
</protein>
<dbReference type="Proteomes" id="UP000490939">
    <property type="component" value="Unassembled WGS sequence"/>
</dbReference>
<organism evidence="1 2">
    <name type="scientific">Venturia inaequalis</name>
    <name type="common">Apple scab fungus</name>
    <dbReference type="NCBI Taxonomy" id="5025"/>
    <lineage>
        <taxon>Eukaryota</taxon>
        <taxon>Fungi</taxon>
        <taxon>Dikarya</taxon>
        <taxon>Ascomycota</taxon>
        <taxon>Pezizomycotina</taxon>
        <taxon>Dothideomycetes</taxon>
        <taxon>Pleosporomycetidae</taxon>
        <taxon>Venturiales</taxon>
        <taxon>Venturiaceae</taxon>
        <taxon>Venturia</taxon>
    </lineage>
</organism>
<reference evidence="1 2" key="1">
    <citation type="submission" date="2019-07" db="EMBL/GenBank/DDBJ databases">
        <title>Venturia inaequalis Genome Resource.</title>
        <authorList>
            <person name="Lichtner F.J."/>
        </authorList>
    </citation>
    <scope>NUCLEOTIDE SEQUENCE [LARGE SCALE GENOMIC DNA]</scope>
    <source>
        <strain evidence="1 2">DMI_063113</strain>
    </source>
</reference>
<sequence>MAVSTTCRGTFTGACESSCGGRLCEPPTPCSAGQIASPSPSSSSDLVYSGCPAGQPKLKTTLGYTCH</sequence>